<dbReference type="Proteomes" id="UP000612055">
    <property type="component" value="Unassembled WGS sequence"/>
</dbReference>
<protein>
    <submittedName>
        <fullName evidence="6">Uncharacterized protein</fullName>
    </submittedName>
</protein>
<keyword evidence="3" id="KW-0433">Leucine-rich repeat</keyword>
<feature type="compositionally biased region" description="Basic and acidic residues" evidence="5">
    <location>
        <begin position="845"/>
        <end position="861"/>
    </location>
</feature>
<dbReference type="PANTHER" id="PTHR24113">
    <property type="entry name" value="RAN GTPASE-ACTIVATING PROTEIN 1"/>
    <property type="match status" value="1"/>
</dbReference>
<reference evidence="6" key="1">
    <citation type="journal article" date="2020" name="bioRxiv">
        <title>Comparative genomics of Chlamydomonas.</title>
        <authorList>
            <person name="Craig R.J."/>
            <person name="Hasan A.R."/>
            <person name="Ness R.W."/>
            <person name="Keightley P.D."/>
        </authorList>
    </citation>
    <scope>NUCLEOTIDE SEQUENCE</scope>
    <source>
        <strain evidence="6">CCAP 11/70</strain>
    </source>
</reference>
<dbReference type="PANTHER" id="PTHR24113:SF12">
    <property type="entry name" value="RAN GTPASE-ACTIVATING PROTEIN 1"/>
    <property type="match status" value="1"/>
</dbReference>
<dbReference type="Gene3D" id="3.80.10.10">
    <property type="entry name" value="Ribonuclease Inhibitor"/>
    <property type="match status" value="3"/>
</dbReference>
<dbReference type="GO" id="GO:0005096">
    <property type="term" value="F:GTPase activator activity"/>
    <property type="evidence" value="ECO:0007669"/>
    <property type="project" value="InterPro"/>
</dbReference>
<feature type="compositionally biased region" description="Low complexity" evidence="5">
    <location>
        <begin position="862"/>
        <end position="875"/>
    </location>
</feature>
<evidence type="ECO:0000256" key="4">
    <source>
        <dbReference type="ARBA" id="ARBA00022737"/>
    </source>
</evidence>
<feature type="compositionally biased region" description="Basic and acidic residues" evidence="5">
    <location>
        <begin position="512"/>
        <end position="526"/>
    </location>
</feature>
<accession>A0A835Y7G1</accession>
<keyword evidence="2" id="KW-0343">GTPase activation</keyword>
<dbReference type="GO" id="GO:0006913">
    <property type="term" value="P:nucleocytoplasmic transport"/>
    <property type="evidence" value="ECO:0007669"/>
    <property type="project" value="TreeGrafter"/>
</dbReference>
<feature type="region of interest" description="Disordered" evidence="5">
    <location>
        <begin position="918"/>
        <end position="976"/>
    </location>
</feature>
<feature type="region of interest" description="Disordered" evidence="5">
    <location>
        <begin position="1224"/>
        <end position="1243"/>
    </location>
</feature>
<evidence type="ECO:0000256" key="3">
    <source>
        <dbReference type="ARBA" id="ARBA00022614"/>
    </source>
</evidence>
<feature type="compositionally biased region" description="Low complexity" evidence="5">
    <location>
        <begin position="965"/>
        <end position="976"/>
    </location>
</feature>
<organism evidence="6 7">
    <name type="scientific">Edaphochlamys debaryana</name>
    <dbReference type="NCBI Taxonomy" id="47281"/>
    <lineage>
        <taxon>Eukaryota</taxon>
        <taxon>Viridiplantae</taxon>
        <taxon>Chlorophyta</taxon>
        <taxon>core chlorophytes</taxon>
        <taxon>Chlorophyceae</taxon>
        <taxon>CS clade</taxon>
        <taxon>Chlamydomonadales</taxon>
        <taxon>Chlamydomonadales incertae sedis</taxon>
        <taxon>Edaphochlamys</taxon>
    </lineage>
</organism>
<keyword evidence="7" id="KW-1185">Reference proteome</keyword>
<dbReference type="InterPro" id="IPR027038">
    <property type="entry name" value="RanGap"/>
</dbReference>
<evidence type="ECO:0000313" key="6">
    <source>
        <dbReference type="EMBL" id="KAG2496529.1"/>
    </source>
</evidence>
<feature type="region of interest" description="Disordered" evidence="5">
    <location>
        <begin position="1338"/>
        <end position="1359"/>
    </location>
</feature>
<feature type="compositionally biased region" description="Low complexity" evidence="5">
    <location>
        <begin position="717"/>
        <end position="747"/>
    </location>
</feature>
<feature type="compositionally biased region" description="Low complexity" evidence="5">
    <location>
        <begin position="1224"/>
        <end position="1233"/>
    </location>
</feature>
<dbReference type="GO" id="GO:0005829">
    <property type="term" value="C:cytosol"/>
    <property type="evidence" value="ECO:0007669"/>
    <property type="project" value="TreeGrafter"/>
</dbReference>
<evidence type="ECO:0000256" key="1">
    <source>
        <dbReference type="ARBA" id="ARBA00004430"/>
    </source>
</evidence>
<evidence type="ECO:0000313" key="7">
    <source>
        <dbReference type="Proteomes" id="UP000612055"/>
    </source>
</evidence>
<feature type="compositionally biased region" description="Low complexity" evidence="5">
    <location>
        <begin position="1164"/>
        <end position="1196"/>
    </location>
</feature>
<feature type="compositionally biased region" description="Low complexity" evidence="5">
    <location>
        <begin position="775"/>
        <end position="784"/>
    </location>
</feature>
<feature type="compositionally biased region" description="Gly residues" evidence="5">
    <location>
        <begin position="1136"/>
        <end position="1153"/>
    </location>
</feature>
<dbReference type="SUPFAM" id="SSF52047">
    <property type="entry name" value="RNI-like"/>
    <property type="match status" value="1"/>
</dbReference>
<dbReference type="OrthoDB" id="120976at2759"/>
<feature type="compositionally biased region" description="Low complexity" evidence="5">
    <location>
        <begin position="1098"/>
        <end position="1114"/>
    </location>
</feature>
<comment type="subcellular location">
    <subcellularLocation>
        <location evidence="1">Cytoplasm</location>
        <location evidence="1">Cytoskeleton</location>
        <location evidence="1">Cilium axoneme</location>
    </subcellularLocation>
</comment>
<feature type="region of interest" description="Disordered" evidence="5">
    <location>
        <begin position="1276"/>
        <end position="1296"/>
    </location>
</feature>
<dbReference type="SMART" id="SM00368">
    <property type="entry name" value="LRR_RI"/>
    <property type="match status" value="8"/>
</dbReference>
<dbReference type="GO" id="GO:0005930">
    <property type="term" value="C:axoneme"/>
    <property type="evidence" value="ECO:0007669"/>
    <property type="project" value="UniProtKB-SubCell"/>
</dbReference>
<dbReference type="GO" id="GO:0031267">
    <property type="term" value="F:small GTPase binding"/>
    <property type="evidence" value="ECO:0007669"/>
    <property type="project" value="TreeGrafter"/>
</dbReference>
<dbReference type="InterPro" id="IPR032675">
    <property type="entry name" value="LRR_dom_sf"/>
</dbReference>
<keyword evidence="4" id="KW-0677">Repeat</keyword>
<name>A0A835Y7G1_9CHLO</name>
<dbReference type="GO" id="GO:0048471">
    <property type="term" value="C:perinuclear region of cytoplasm"/>
    <property type="evidence" value="ECO:0007669"/>
    <property type="project" value="TreeGrafter"/>
</dbReference>
<dbReference type="InterPro" id="IPR001611">
    <property type="entry name" value="Leu-rich_rpt"/>
</dbReference>
<feature type="compositionally biased region" description="Low complexity" evidence="5">
    <location>
        <begin position="648"/>
        <end position="662"/>
    </location>
</feature>
<feature type="compositionally biased region" description="Acidic residues" evidence="5">
    <location>
        <begin position="1071"/>
        <end position="1081"/>
    </location>
</feature>
<proteinExistence type="predicted"/>
<feature type="compositionally biased region" description="Low complexity" evidence="5">
    <location>
        <begin position="831"/>
        <end position="844"/>
    </location>
</feature>
<dbReference type="Pfam" id="PF13516">
    <property type="entry name" value="LRR_6"/>
    <property type="match status" value="3"/>
</dbReference>
<feature type="region of interest" description="Disordered" evidence="5">
    <location>
        <begin position="696"/>
        <end position="800"/>
    </location>
</feature>
<comment type="caution">
    <text evidence="6">The sequence shown here is derived from an EMBL/GenBank/DDBJ whole genome shotgun (WGS) entry which is preliminary data.</text>
</comment>
<gene>
    <name evidence="6" type="ORF">HYH03_005353</name>
</gene>
<feature type="region of interest" description="Disordered" evidence="5">
    <location>
        <begin position="573"/>
        <end position="662"/>
    </location>
</feature>
<dbReference type="GO" id="GO:0005634">
    <property type="term" value="C:nucleus"/>
    <property type="evidence" value="ECO:0007669"/>
    <property type="project" value="TreeGrafter"/>
</dbReference>
<dbReference type="EMBL" id="JAEHOE010000018">
    <property type="protein sequence ID" value="KAG2496529.1"/>
    <property type="molecule type" value="Genomic_DNA"/>
</dbReference>
<feature type="compositionally biased region" description="Gly residues" evidence="5">
    <location>
        <begin position="785"/>
        <end position="800"/>
    </location>
</feature>
<evidence type="ECO:0000256" key="5">
    <source>
        <dbReference type="SAM" id="MobiDB-lite"/>
    </source>
</evidence>
<evidence type="ECO:0000256" key="2">
    <source>
        <dbReference type="ARBA" id="ARBA00022468"/>
    </source>
</evidence>
<feature type="region of interest" description="Disordered" evidence="5">
    <location>
        <begin position="826"/>
        <end position="877"/>
    </location>
</feature>
<feature type="compositionally biased region" description="Low complexity" evidence="5">
    <location>
        <begin position="527"/>
        <end position="537"/>
    </location>
</feature>
<feature type="region of interest" description="Disordered" evidence="5">
    <location>
        <begin position="512"/>
        <end position="556"/>
    </location>
</feature>
<sequence length="1359" mass="133372">MRPPQAEPGQLKPEKPRQGEVWWSAAPPAAEPADAEAPVVVSEEQLKEWLSCTAGWKALEITWGALQGCGVRHGQLKPLLQASMAEAARKGATSLVVRQLDVDEVLARSCLALAMTAFPNFARLKLKELNLYDEAMGHLCGALHASDSLRCLVLDSVWASVGGWAALGAAIKVNSSLATLRLRECLSGPALTALCGALADQHGRLESLLLSHNALRDEGVTEVCKALCRSGTTPGSKPSPVAALDLSHTGAGRACAPALCGLVRGCKALRCLDLSNNDLGPEAVRELCRALSYAPHIGMLCLGATGADDSGADALARVLNSAPPAGAAAAAGGTGLLSLSLANNRLTAKGAAALAAAVRRPGCPLEDLDLAGNGQLGEAGAKAFAEALGSAGGGPRLRRLVLSGCEVPDAGAFALGAALKLNTRLTELGLAENHIGTAGLALLAEVVKVNSSLRLLDVSLNMVGPQGMLPFSQMAHLRGHVMYGKDRQVKRVSSCIVKAELLPEYRAVEAVKNSREPWEAEREQRARQASASASAEAGAFAPTEGEQSGGRNPFLSPAESYVNPFLSPQASYVNPFLSPGKEPPQAAVDNPFGPAPPPRPPPQPADHDNPFLVPDYSPDGGAGATGRDRATRVVARLGARGSHGGSDNGAASSGSGSGTGVYVSSCSTADEADLVTDLDLRMVDYMLEEMGWVADASDSEPVTDEVNTRAAADEDSGAGSPAPASSAPREAAAQAAAGPAAVAAAAPAPGPGSERGDAPKPAATGWTQALDSDGEVAAAASSASRGGGGGGGASGPVWGSGVGAPGASGAWGGSAGAWGSGVAEGGGLGPGQVPASAAALALPEAAREEQEAEKEQGEHQRTAAAAEPDLDATAGGWAGAGAVDNPFLSPSLGVVAAAAGGGAGPDLPATELLKAPEPEVSDSGVTAGLSSGGDRSGGGTSALLGGGGSSLGGGAEATRTAEPLASGTAGGAAAPSRGASAVEEAVRAPAPMPAAVVAAAAVVPAAVAGAGEQVASGVWLQSGGAEAGPGAPGAASEPGHEAVEVWGPGAVDIPTTGTSAQDPEPKPEPGWEQEAEQEPDQEAAAAPVAGLQQETADDPFAALAPPASAGPVAGDFDRTASSGAGEAPSETPAGLDGMGPGLDGPGMASGGGPELETPGDEVPAVTAAAASDARGDAGARAGADAGAGVDAGTSAGQLRERSDSPPDLDDLLGELAAPPVVAQAAASAAAAAAAPPPDEDVLLGAMATPVPAPLAAPPAAIEDLFLTDLAAPSAAAPTAASAAAPAAESPAEAEADNPFLLPDFADVGAPSGPAGTAPLDPFLGAGFGGVGGGAEPLFAGLETLPPQPPAVDSDNPFLL</sequence>
<feature type="compositionally biased region" description="Low complexity" evidence="5">
    <location>
        <begin position="1276"/>
        <end position="1292"/>
    </location>
</feature>
<feature type="compositionally biased region" description="Gly residues" evidence="5">
    <location>
        <begin position="930"/>
        <end position="955"/>
    </location>
</feature>
<feature type="region of interest" description="Disordered" evidence="5">
    <location>
        <begin position="1048"/>
        <end position="1215"/>
    </location>
</feature>
<feature type="compositionally biased region" description="Pro residues" evidence="5">
    <location>
        <begin position="593"/>
        <end position="604"/>
    </location>
</feature>